<dbReference type="SUPFAM" id="SSF55961">
    <property type="entry name" value="Bet v1-like"/>
    <property type="match status" value="1"/>
</dbReference>
<keyword evidence="2" id="KW-0001">2Fe-2S</keyword>
<evidence type="ECO:0000256" key="6">
    <source>
        <dbReference type="ARBA" id="ARBA00023014"/>
    </source>
</evidence>
<feature type="domain" description="Rieske" evidence="7">
    <location>
        <begin position="42"/>
        <end position="149"/>
    </location>
</feature>
<dbReference type="InterPro" id="IPR036922">
    <property type="entry name" value="Rieske_2Fe-2S_sf"/>
</dbReference>
<keyword evidence="3" id="KW-0479">Metal-binding</keyword>
<proteinExistence type="predicted"/>
<dbReference type="InterPro" id="IPR015879">
    <property type="entry name" value="Ring_hydroxy_dOase_asu_C_dom"/>
</dbReference>
<protein>
    <recommendedName>
        <fullName evidence="7">Rieske domain-containing protein</fullName>
    </recommendedName>
</protein>
<keyword evidence="4" id="KW-0560">Oxidoreductase</keyword>
<gene>
    <name evidence="8" type="ORF">METZ01_LOCUS66613</name>
</gene>
<evidence type="ECO:0000256" key="1">
    <source>
        <dbReference type="ARBA" id="ARBA00001962"/>
    </source>
</evidence>
<accession>A0A381TDD3</accession>
<evidence type="ECO:0000259" key="7">
    <source>
        <dbReference type="PROSITE" id="PS51296"/>
    </source>
</evidence>
<dbReference type="InterPro" id="IPR017941">
    <property type="entry name" value="Rieske_2Fe-2S"/>
</dbReference>
<evidence type="ECO:0000256" key="3">
    <source>
        <dbReference type="ARBA" id="ARBA00022723"/>
    </source>
</evidence>
<dbReference type="EMBL" id="UINC01004360">
    <property type="protein sequence ID" value="SVA13759.1"/>
    <property type="molecule type" value="Genomic_DNA"/>
</dbReference>
<dbReference type="Gene3D" id="3.90.380.10">
    <property type="entry name" value="Naphthalene 1,2-dioxygenase Alpha Subunit, Chain A, domain 1"/>
    <property type="match status" value="2"/>
</dbReference>
<comment type="cofactor">
    <cofactor evidence="1">
        <name>Fe cation</name>
        <dbReference type="ChEBI" id="CHEBI:24875"/>
    </cofactor>
</comment>
<keyword evidence="5" id="KW-0408">Iron</keyword>
<organism evidence="8">
    <name type="scientific">marine metagenome</name>
    <dbReference type="NCBI Taxonomy" id="408172"/>
    <lineage>
        <taxon>unclassified sequences</taxon>
        <taxon>metagenomes</taxon>
        <taxon>ecological metagenomes</taxon>
    </lineage>
</organism>
<dbReference type="GO" id="GO:0051537">
    <property type="term" value="F:2 iron, 2 sulfur cluster binding"/>
    <property type="evidence" value="ECO:0007669"/>
    <property type="project" value="UniProtKB-KW"/>
</dbReference>
<dbReference type="GO" id="GO:0005506">
    <property type="term" value="F:iron ion binding"/>
    <property type="evidence" value="ECO:0007669"/>
    <property type="project" value="InterPro"/>
</dbReference>
<evidence type="ECO:0000256" key="5">
    <source>
        <dbReference type="ARBA" id="ARBA00023004"/>
    </source>
</evidence>
<dbReference type="Pfam" id="PF00355">
    <property type="entry name" value="Rieske"/>
    <property type="match status" value="1"/>
</dbReference>
<dbReference type="GO" id="GO:0016491">
    <property type="term" value="F:oxidoreductase activity"/>
    <property type="evidence" value="ECO:0007669"/>
    <property type="project" value="UniProtKB-KW"/>
</dbReference>
<dbReference type="SUPFAM" id="SSF50022">
    <property type="entry name" value="ISP domain"/>
    <property type="match status" value="1"/>
</dbReference>
<dbReference type="CDD" id="cd08885">
    <property type="entry name" value="RHO_alpha_C_1"/>
    <property type="match status" value="1"/>
</dbReference>
<reference evidence="8" key="1">
    <citation type="submission" date="2018-05" db="EMBL/GenBank/DDBJ databases">
        <authorList>
            <person name="Lanie J.A."/>
            <person name="Ng W.-L."/>
            <person name="Kazmierczak K.M."/>
            <person name="Andrzejewski T.M."/>
            <person name="Davidsen T.M."/>
            <person name="Wayne K.J."/>
            <person name="Tettelin H."/>
            <person name="Glass J.I."/>
            <person name="Rusch D."/>
            <person name="Podicherti R."/>
            <person name="Tsui H.-C.T."/>
            <person name="Winkler M.E."/>
        </authorList>
    </citation>
    <scope>NUCLEOTIDE SEQUENCE</scope>
</reference>
<dbReference type="CDD" id="cd03469">
    <property type="entry name" value="Rieske_RO_Alpha_N"/>
    <property type="match status" value="1"/>
</dbReference>
<dbReference type="Pfam" id="PF00848">
    <property type="entry name" value="Ring_hydroxyl_A"/>
    <property type="match status" value="1"/>
</dbReference>
<dbReference type="PRINTS" id="PR00090">
    <property type="entry name" value="RNGDIOXGNASE"/>
</dbReference>
<evidence type="ECO:0000256" key="4">
    <source>
        <dbReference type="ARBA" id="ARBA00023002"/>
    </source>
</evidence>
<keyword evidence="6" id="KW-0411">Iron-sulfur</keyword>
<dbReference type="PROSITE" id="PS51296">
    <property type="entry name" value="RIESKE"/>
    <property type="match status" value="1"/>
</dbReference>
<dbReference type="AlphaFoldDB" id="A0A381TDD3"/>
<dbReference type="PANTHER" id="PTHR43756:SF5">
    <property type="entry name" value="CHOLINE MONOOXYGENASE, CHLOROPLASTIC"/>
    <property type="match status" value="1"/>
</dbReference>
<name>A0A381TDD3_9ZZZZ</name>
<evidence type="ECO:0000313" key="8">
    <source>
        <dbReference type="EMBL" id="SVA13759.1"/>
    </source>
</evidence>
<evidence type="ECO:0000256" key="2">
    <source>
        <dbReference type="ARBA" id="ARBA00022714"/>
    </source>
</evidence>
<sequence>MLAQLRQVADGPLSASSNMAPGMYHSGEVLDLERERLFSHDWVSPGLAAEIPGPGDYLTWSVAERPVFCVRGRDGGIRTFSNVCRHRMMTLLEGGGTARRIVCPYHAWSYDLDGSLVAANHMEDTDGFDKADHCLPEIRTEVWHGWIYLTLNPDAPPVADLLEPLAGLVDRYRVADYVPVHRVDAVWNANWKLLAENFMEGYHLPVAHRATLGTWMPLDSVAFPDRRHEAFTYQLFTKDERARYGRAHPDNTGLVDGWRNTTVMPTVFPSHMYILAPDHLWYLSLRPDGTDRVDLRFGIAVAPELYASLEDPDAWVAEMVAFFNEVCDEDRRVVEGIHEGTRSSLAVPGPMSWLEHELHHLVGYLADRLA</sequence>
<dbReference type="PANTHER" id="PTHR43756">
    <property type="entry name" value="CHOLINE MONOOXYGENASE, CHLOROPLASTIC"/>
    <property type="match status" value="1"/>
</dbReference>
<dbReference type="Gene3D" id="2.102.10.10">
    <property type="entry name" value="Rieske [2Fe-2S] iron-sulphur domain"/>
    <property type="match status" value="1"/>
</dbReference>
<dbReference type="InterPro" id="IPR001663">
    <property type="entry name" value="Rng_hydr_dOase-A"/>
</dbReference>